<name>A0A317C1W4_9GAMM</name>
<dbReference type="InterPro" id="IPR011335">
    <property type="entry name" value="Restrct_endonuc-II-like"/>
</dbReference>
<dbReference type="Proteomes" id="UP000245539">
    <property type="component" value="Unassembled WGS sequence"/>
</dbReference>
<evidence type="ECO:0000259" key="1">
    <source>
        <dbReference type="Pfam" id="PF05685"/>
    </source>
</evidence>
<dbReference type="CDD" id="cd06260">
    <property type="entry name" value="DUF820-like"/>
    <property type="match status" value="1"/>
</dbReference>
<dbReference type="OrthoDB" id="26750at2"/>
<dbReference type="Pfam" id="PF05685">
    <property type="entry name" value="Uma2"/>
    <property type="match status" value="1"/>
</dbReference>
<reference evidence="2 3" key="1">
    <citation type="submission" date="2018-05" db="EMBL/GenBank/DDBJ databases">
        <title>Leucothrix arctica sp. nov., isolated from Arctic seawater.</title>
        <authorList>
            <person name="Choi A."/>
            <person name="Baek K."/>
        </authorList>
    </citation>
    <scope>NUCLEOTIDE SEQUENCE [LARGE SCALE GENOMIC DNA]</scope>
    <source>
        <strain evidence="2 3">JCM 18388</strain>
    </source>
</reference>
<dbReference type="EMBL" id="QGKM01000080">
    <property type="protein sequence ID" value="PWQ92614.1"/>
    <property type="molecule type" value="Genomic_DNA"/>
</dbReference>
<evidence type="ECO:0000313" key="2">
    <source>
        <dbReference type="EMBL" id="PWQ92614.1"/>
    </source>
</evidence>
<keyword evidence="3" id="KW-1185">Reference proteome</keyword>
<dbReference type="InterPro" id="IPR012296">
    <property type="entry name" value="Nuclease_put_TT1808"/>
</dbReference>
<comment type="caution">
    <text evidence="2">The sequence shown here is derived from an EMBL/GenBank/DDBJ whole genome shotgun (WGS) entry which is preliminary data.</text>
</comment>
<accession>A0A317C1W4</accession>
<gene>
    <name evidence="2" type="ORF">DKW60_20280</name>
</gene>
<dbReference type="SUPFAM" id="SSF52980">
    <property type="entry name" value="Restriction endonuclease-like"/>
    <property type="match status" value="1"/>
</dbReference>
<feature type="domain" description="Putative restriction endonuclease" evidence="1">
    <location>
        <begin position="19"/>
        <end position="175"/>
    </location>
</feature>
<sequence length="192" mass="21875">MAHAIQHQITSIDDYLNEERLGDTRHEYMNGYVYAMSGASELHNAVAAELFTSIYAQLPDECRAFMADMKVKVEVGDNTFFYYPDIVVACGPNDGNQYFRTNPRLLVEVLSPSTRRTDLGEKLLNYSQIPSLLEYVIVHQDNPHVHIYRSGNGWQAEHFFSGDTFRLESVGLEMTVDKIYRKVRSEVGLDVG</sequence>
<dbReference type="PANTHER" id="PTHR36558">
    <property type="entry name" value="GLR1098 PROTEIN"/>
    <property type="match status" value="1"/>
</dbReference>
<proteinExistence type="predicted"/>
<evidence type="ECO:0000313" key="3">
    <source>
        <dbReference type="Proteomes" id="UP000245539"/>
    </source>
</evidence>
<dbReference type="AlphaFoldDB" id="A0A317C1W4"/>
<protein>
    <recommendedName>
        <fullName evidence="1">Putative restriction endonuclease domain-containing protein</fullName>
    </recommendedName>
</protein>
<dbReference type="Gene3D" id="3.90.1570.10">
    <property type="entry name" value="tt1808, chain A"/>
    <property type="match status" value="1"/>
</dbReference>
<dbReference type="InterPro" id="IPR008538">
    <property type="entry name" value="Uma2"/>
</dbReference>
<dbReference type="RefSeq" id="WP_109839492.1">
    <property type="nucleotide sequence ID" value="NZ_QGKM01000080.1"/>
</dbReference>
<organism evidence="2 3">
    <name type="scientific">Leucothrix pacifica</name>
    <dbReference type="NCBI Taxonomy" id="1247513"/>
    <lineage>
        <taxon>Bacteria</taxon>
        <taxon>Pseudomonadati</taxon>
        <taxon>Pseudomonadota</taxon>
        <taxon>Gammaproteobacteria</taxon>
        <taxon>Thiotrichales</taxon>
        <taxon>Thiotrichaceae</taxon>
        <taxon>Leucothrix</taxon>
    </lineage>
</organism>
<dbReference type="PANTHER" id="PTHR36558:SF1">
    <property type="entry name" value="RESTRICTION ENDONUCLEASE DOMAIN-CONTAINING PROTEIN-RELATED"/>
    <property type="match status" value="1"/>
</dbReference>